<dbReference type="GO" id="GO:0016592">
    <property type="term" value="C:mediator complex"/>
    <property type="evidence" value="ECO:0007669"/>
    <property type="project" value="InterPro"/>
</dbReference>
<dbReference type="OrthoDB" id="10257739at2759"/>
<keyword evidence="6 10" id="KW-0010">Activator</keyword>
<dbReference type="PANTHER" id="PTHR13186">
    <property type="entry name" value="MEDIATOR OF RNA POLYMERASE II TRANSCRIPTION SUBUNIT 31"/>
    <property type="match status" value="1"/>
</dbReference>
<dbReference type="InterPro" id="IPR008831">
    <property type="entry name" value="Mediator_Med31"/>
</dbReference>
<keyword evidence="8 10" id="KW-0539">Nucleus</keyword>
<accession>N1Q4H2</accession>
<organism evidence="11 12">
    <name type="scientific">Dothistroma septosporum (strain NZE10 / CBS 128990)</name>
    <name type="common">Red band needle blight fungus</name>
    <name type="synonym">Mycosphaerella pini</name>
    <dbReference type="NCBI Taxonomy" id="675120"/>
    <lineage>
        <taxon>Eukaryota</taxon>
        <taxon>Fungi</taxon>
        <taxon>Dikarya</taxon>
        <taxon>Ascomycota</taxon>
        <taxon>Pezizomycotina</taxon>
        <taxon>Dothideomycetes</taxon>
        <taxon>Dothideomycetidae</taxon>
        <taxon>Mycosphaerellales</taxon>
        <taxon>Mycosphaerellaceae</taxon>
        <taxon>Dothistroma</taxon>
    </lineage>
</organism>
<comment type="similarity">
    <text evidence="2 10">Belongs to the Mediator complex subunit 31 family.</text>
</comment>
<dbReference type="FunFam" id="1.10.10.1340:FF:000002">
    <property type="entry name" value="Mediator of RNA polymerase II transcription subunit 31"/>
    <property type="match status" value="1"/>
</dbReference>
<protein>
    <recommendedName>
        <fullName evidence="4 10">Mediator of RNA polymerase II transcription subunit 31</fullName>
    </recommendedName>
</protein>
<dbReference type="InterPro" id="IPR038089">
    <property type="entry name" value="Med31_sf"/>
</dbReference>
<evidence type="ECO:0000256" key="4">
    <source>
        <dbReference type="ARBA" id="ARBA00019660"/>
    </source>
</evidence>
<dbReference type="AlphaFoldDB" id="N1Q4H2"/>
<reference evidence="12" key="1">
    <citation type="journal article" date="2012" name="PLoS Genet.">
        <title>The genomes of the fungal plant pathogens Cladosporium fulvum and Dothistroma septosporum reveal adaptation to different hosts and lifestyles but also signatures of common ancestry.</title>
        <authorList>
            <person name="de Wit P.J.G.M."/>
            <person name="van der Burgt A."/>
            <person name="Oekmen B."/>
            <person name="Stergiopoulos I."/>
            <person name="Abd-Elsalam K.A."/>
            <person name="Aerts A.L."/>
            <person name="Bahkali A.H."/>
            <person name="Beenen H.G."/>
            <person name="Chettri P."/>
            <person name="Cox M.P."/>
            <person name="Datema E."/>
            <person name="de Vries R.P."/>
            <person name="Dhillon B."/>
            <person name="Ganley A.R."/>
            <person name="Griffiths S.A."/>
            <person name="Guo Y."/>
            <person name="Hamelin R.C."/>
            <person name="Henrissat B."/>
            <person name="Kabir M.S."/>
            <person name="Jashni M.K."/>
            <person name="Kema G."/>
            <person name="Klaubauf S."/>
            <person name="Lapidus A."/>
            <person name="Levasseur A."/>
            <person name="Lindquist E."/>
            <person name="Mehrabi R."/>
            <person name="Ohm R.A."/>
            <person name="Owen T.J."/>
            <person name="Salamov A."/>
            <person name="Schwelm A."/>
            <person name="Schijlen E."/>
            <person name="Sun H."/>
            <person name="van den Burg H.A."/>
            <person name="van Ham R.C.H.J."/>
            <person name="Zhang S."/>
            <person name="Goodwin S.B."/>
            <person name="Grigoriev I.V."/>
            <person name="Collemare J."/>
            <person name="Bradshaw R.E."/>
        </authorList>
    </citation>
    <scope>NUCLEOTIDE SEQUENCE [LARGE SCALE GENOMIC DNA]</scope>
    <source>
        <strain evidence="12">NZE10 / CBS 128990</strain>
    </source>
</reference>
<evidence type="ECO:0000313" key="12">
    <source>
        <dbReference type="Proteomes" id="UP000016933"/>
    </source>
</evidence>
<dbReference type="EMBL" id="KB446535">
    <property type="protein sequence ID" value="EME50238.1"/>
    <property type="molecule type" value="Genomic_DNA"/>
</dbReference>
<dbReference type="STRING" id="675120.N1Q4H2"/>
<dbReference type="OMA" id="YWSRPPY"/>
<evidence type="ECO:0000256" key="9">
    <source>
        <dbReference type="ARBA" id="ARBA00025687"/>
    </source>
</evidence>
<comment type="subunit">
    <text evidence="3 10">Component of the Mediator complex.</text>
</comment>
<dbReference type="Gene3D" id="1.10.10.1340">
    <property type="entry name" value="Mediator of RNA polymerase II, submodule Med31 (Soh1)"/>
    <property type="match status" value="1"/>
</dbReference>
<dbReference type="HOGENOM" id="CLU_071681_4_1_1"/>
<dbReference type="Proteomes" id="UP000016933">
    <property type="component" value="Unassembled WGS sequence"/>
</dbReference>
<evidence type="ECO:0000256" key="1">
    <source>
        <dbReference type="ARBA" id="ARBA00004123"/>
    </source>
</evidence>
<comment type="subcellular location">
    <subcellularLocation>
        <location evidence="1 10">Nucleus</location>
    </subcellularLocation>
</comment>
<comment type="function">
    <text evidence="9 10">Component of the Mediator complex, a coactivator involved in the regulated transcription of nearly all RNA polymerase II-dependent genes. Mediator functions as a bridge to convey information from gene-specific regulatory proteins to the basal RNA polymerase II transcription machinery. Mediator is recruited to promoters by direct interactions with regulatory proteins and serves as a scaffold for the assembly of a functional preinitiation complex with RNA polymerase II and the general transcription factors.</text>
</comment>
<keyword evidence="7 10" id="KW-0804">Transcription</keyword>
<evidence type="ECO:0000256" key="3">
    <source>
        <dbReference type="ARBA" id="ARBA00011837"/>
    </source>
</evidence>
<evidence type="ECO:0000256" key="2">
    <source>
        <dbReference type="ARBA" id="ARBA00006378"/>
    </source>
</evidence>
<dbReference type="GO" id="GO:0003712">
    <property type="term" value="F:transcription coregulator activity"/>
    <property type="evidence" value="ECO:0007669"/>
    <property type="project" value="InterPro"/>
</dbReference>
<evidence type="ECO:0000313" key="11">
    <source>
        <dbReference type="EMBL" id="EME50238.1"/>
    </source>
</evidence>
<evidence type="ECO:0000256" key="10">
    <source>
        <dbReference type="RuleBase" id="RU364129"/>
    </source>
</evidence>
<keyword evidence="5 10" id="KW-0805">Transcription regulation</keyword>
<name>N1Q4H2_DOTSN</name>
<evidence type="ECO:0000256" key="8">
    <source>
        <dbReference type="ARBA" id="ARBA00023242"/>
    </source>
</evidence>
<dbReference type="eggNOG" id="KOG4086">
    <property type="taxonomic scope" value="Eukaryota"/>
</dbReference>
<evidence type="ECO:0000256" key="6">
    <source>
        <dbReference type="ARBA" id="ARBA00023159"/>
    </source>
</evidence>
<gene>
    <name evidence="11" type="ORF">DOTSEDRAFT_68945</name>
</gene>
<dbReference type="GO" id="GO:0006355">
    <property type="term" value="P:regulation of DNA-templated transcription"/>
    <property type="evidence" value="ECO:0007669"/>
    <property type="project" value="InterPro"/>
</dbReference>
<evidence type="ECO:0000256" key="5">
    <source>
        <dbReference type="ARBA" id="ARBA00023015"/>
    </source>
</evidence>
<sequence>MAEPANRQAPSEAIAAPPANIQYGGEDRFVLELEFVQMLANPHYLNHLATQKLLDSEEFIAYLDYLQYFRQPKYLRYLQFPAPTLRALELLQEESFRKAILVPAVVEQMMNEGFDAALNAS</sequence>
<keyword evidence="12" id="KW-1185">Reference proteome</keyword>
<evidence type="ECO:0000256" key="7">
    <source>
        <dbReference type="ARBA" id="ARBA00023163"/>
    </source>
</evidence>
<reference evidence="11 12" key="2">
    <citation type="journal article" date="2012" name="PLoS Pathog.">
        <title>Diverse lifestyles and strategies of plant pathogenesis encoded in the genomes of eighteen Dothideomycetes fungi.</title>
        <authorList>
            <person name="Ohm R.A."/>
            <person name="Feau N."/>
            <person name="Henrissat B."/>
            <person name="Schoch C.L."/>
            <person name="Horwitz B.A."/>
            <person name="Barry K.W."/>
            <person name="Condon B.J."/>
            <person name="Copeland A.C."/>
            <person name="Dhillon B."/>
            <person name="Glaser F."/>
            <person name="Hesse C.N."/>
            <person name="Kosti I."/>
            <person name="LaButti K."/>
            <person name="Lindquist E.A."/>
            <person name="Lucas S."/>
            <person name="Salamov A.A."/>
            <person name="Bradshaw R.E."/>
            <person name="Ciuffetti L."/>
            <person name="Hamelin R.C."/>
            <person name="Kema G.H.J."/>
            <person name="Lawrence C."/>
            <person name="Scott J.A."/>
            <person name="Spatafora J.W."/>
            <person name="Turgeon B.G."/>
            <person name="de Wit P.J.G.M."/>
            <person name="Zhong S."/>
            <person name="Goodwin S.B."/>
            <person name="Grigoriev I.V."/>
        </authorList>
    </citation>
    <scope>NUCLEOTIDE SEQUENCE [LARGE SCALE GENOMIC DNA]</scope>
    <source>
        <strain evidence="12">NZE10 / CBS 128990</strain>
    </source>
</reference>
<dbReference type="Pfam" id="PF05669">
    <property type="entry name" value="Med31"/>
    <property type="match status" value="1"/>
</dbReference>
<proteinExistence type="inferred from homology"/>